<dbReference type="EMBL" id="BPLR01011260">
    <property type="protein sequence ID" value="GIY45342.1"/>
    <property type="molecule type" value="Genomic_DNA"/>
</dbReference>
<comment type="caution">
    <text evidence="1">The sequence shown here is derived from an EMBL/GenBank/DDBJ whole genome shotgun (WGS) entry which is preliminary data.</text>
</comment>
<reference evidence="1 2" key="1">
    <citation type="submission" date="2021-06" db="EMBL/GenBank/DDBJ databases">
        <title>Caerostris extrusa draft genome.</title>
        <authorList>
            <person name="Kono N."/>
            <person name="Arakawa K."/>
        </authorList>
    </citation>
    <scope>NUCLEOTIDE SEQUENCE [LARGE SCALE GENOMIC DNA]</scope>
</reference>
<sequence>MFALMASAVAQVIGGGGCNDHLLIFRSQKRDWCIIQVETFRLFSYVFSSKKKEGKSGLYGNFFPFRVLCSFLPEAVTVSVEFRRENFILFK</sequence>
<name>A0AAV4TKM9_CAEEX</name>
<proteinExistence type="predicted"/>
<evidence type="ECO:0000313" key="1">
    <source>
        <dbReference type="EMBL" id="GIY45342.1"/>
    </source>
</evidence>
<gene>
    <name evidence="1" type="ORF">CEXT_751921</name>
</gene>
<evidence type="ECO:0000313" key="2">
    <source>
        <dbReference type="Proteomes" id="UP001054945"/>
    </source>
</evidence>
<dbReference type="AlphaFoldDB" id="A0AAV4TKM9"/>
<accession>A0AAV4TKM9</accession>
<evidence type="ECO:0008006" key="3">
    <source>
        <dbReference type="Google" id="ProtNLM"/>
    </source>
</evidence>
<dbReference type="Proteomes" id="UP001054945">
    <property type="component" value="Unassembled WGS sequence"/>
</dbReference>
<organism evidence="1 2">
    <name type="scientific">Caerostris extrusa</name>
    <name type="common">Bark spider</name>
    <name type="synonym">Caerostris bankana</name>
    <dbReference type="NCBI Taxonomy" id="172846"/>
    <lineage>
        <taxon>Eukaryota</taxon>
        <taxon>Metazoa</taxon>
        <taxon>Ecdysozoa</taxon>
        <taxon>Arthropoda</taxon>
        <taxon>Chelicerata</taxon>
        <taxon>Arachnida</taxon>
        <taxon>Araneae</taxon>
        <taxon>Araneomorphae</taxon>
        <taxon>Entelegynae</taxon>
        <taxon>Araneoidea</taxon>
        <taxon>Araneidae</taxon>
        <taxon>Caerostris</taxon>
    </lineage>
</organism>
<keyword evidence="2" id="KW-1185">Reference proteome</keyword>
<protein>
    <recommendedName>
        <fullName evidence="3">Secreted protein</fullName>
    </recommendedName>
</protein>